<gene>
    <name evidence="1" type="ORF">Amon02_000612900</name>
</gene>
<keyword evidence="2" id="KW-1185">Reference proteome</keyword>
<dbReference type="EMBL" id="BSXS01004718">
    <property type="protein sequence ID" value="GME83376.1"/>
    <property type="molecule type" value="Genomic_DNA"/>
</dbReference>
<evidence type="ECO:0000313" key="2">
    <source>
        <dbReference type="Proteomes" id="UP001165064"/>
    </source>
</evidence>
<reference evidence="1" key="1">
    <citation type="submission" date="2023-04" db="EMBL/GenBank/DDBJ databases">
        <title>Ambrosiozyma monospora NBRC 10751.</title>
        <authorList>
            <person name="Ichikawa N."/>
            <person name="Sato H."/>
            <person name="Tonouchi N."/>
        </authorList>
    </citation>
    <scope>NUCLEOTIDE SEQUENCE</scope>
    <source>
        <strain evidence="1">NBRC 10751</strain>
    </source>
</reference>
<sequence length="349" mass="40658">MTSDESENDFLSEDEISDDEQQVQRVTKKKQIDKFNTVNSDDDDDDDDDNYSDYDDKDDEDESKPNHNTSHSKQRPSQDDDNEDQSHEDEDVESNIYDDFNKELENIKPKDINKTLSKEKLEKQQQKIKKSGVIYLSSIPPYMKPAKLRSILSKFGKVGRIYLKPESEKEYKRRIKTGGNKKKKFDEGWAEFINKKDAKLCASTLNGNKIGGKKGNFYYDDIMNIKYLKGFKWFDLTNSINKEIEIRENKFQMELSQQQKINKTFIKNVETNKLIQQIKSKKNKKRNADDASEDHGKDDGEVEKKKPKVEVRRTFQQRSVTTNRADADSEIKNKNSKSAKLNSVLNSIF</sequence>
<proteinExistence type="predicted"/>
<organism evidence="1 2">
    <name type="scientific">Ambrosiozyma monospora</name>
    <name type="common">Yeast</name>
    <name type="synonym">Endomycopsis monosporus</name>
    <dbReference type="NCBI Taxonomy" id="43982"/>
    <lineage>
        <taxon>Eukaryota</taxon>
        <taxon>Fungi</taxon>
        <taxon>Dikarya</taxon>
        <taxon>Ascomycota</taxon>
        <taxon>Saccharomycotina</taxon>
        <taxon>Pichiomycetes</taxon>
        <taxon>Pichiales</taxon>
        <taxon>Pichiaceae</taxon>
        <taxon>Ambrosiozyma</taxon>
    </lineage>
</organism>
<dbReference type="Proteomes" id="UP001165064">
    <property type="component" value="Unassembled WGS sequence"/>
</dbReference>
<evidence type="ECO:0000313" key="1">
    <source>
        <dbReference type="EMBL" id="GME83376.1"/>
    </source>
</evidence>
<accession>A0ACB5T8D5</accession>
<protein>
    <submittedName>
        <fullName evidence="1">Unnamed protein product</fullName>
    </submittedName>
</protein>
<name>A0ACB5T8D5_AMBMO</name>
<comment type="caution">
    <text evidence="1">The sequence shown here is derived from an EMBL/GenBank/DDBJ whole genome shotgun (WGS) entry which is preliminary data.</text>
</comment>